<gene>
    <name evidence="2" type="ORF">FOZ61_002253</name>
</gene>
<accession>A0A7J6KQ79</accession>
<dbReference type="AlphaFoldDB" id="A0A7J6KQ79"/>
<dbReference type="Proteomes" id="UP000570595">
    <property type="component" value="Unassembled WGS sequence"/>
</dbReference>
<evidence type="ECO:0008006" key="4">
    <source>
        <dbReference type="Google" id="ProtNLM"/>
    </source>
</evidence>
<proteinExistence type="predicted"/>
<dbReference type="GO" id="GO:0006310">
    <property type="term" value="P:DNA recombination"/>
    <property type="evidence" value="ECO:0007669"/>
    <property type="project" value="UniProtKB-KW"/>
</dbReference>
<dbReference type="Gene3D" id="1.10.443.10">
    <property type="entry name" value="Intergrase catalytic core"/>
    <property type="match status" value="1"/>
</dbReference>
<keyword evidence="1" id="KW-0233">DNA recombination</keyword>
<dbReference type="GO" id="GO:0003677">
    <property type="term" value="F:DNA binding"/>
    <property type="evidence" value="ECO:0007669"/>
    <property type="project" value="InterPro"/>
</dbReference>
<reference evidence="2 3" key="1">
    <citation type="submission" date="2020-04" db="EMBL/GenBank/DDBJ databases">
        <title>Perkinsus olseni comparative genomics.</title>
        <authorList>
            <person name="Bogema D.R."/>
        </authorList>
    </citation>
    <scope>NUCLEOTIDE SEQUENCE [LARGE SCALE GENOMIC DNA]</scope>
    <source>
        <strain evidence="2">ATCC PRA-179</strain>
    </source>
</reference>
<dbReference type="InterPro" id="IPR011010">
    <property type="entry name" value="DNA_brk_join_enz"/>
</dbReference>
<dbReference type="InterPro" id="IPR013762">
    <property type="entry name" value="Integrase-like_cat_sf"/>
</dbReference>
<comment type="caution">
    <text evidence="2">The sequence shown here is derived from an EMBL/GenBank/DDBJ whole genome shotgun (WGS) entry which is preliminary data.</text>
</comment>
<sequence length="324" mass="34972">MAPKRKAPSGAGLEEQFRTYQELSVEDRERAREVVGTIDQGNPLTVNKMLDVIIVLSSGGSIGPSTLRSYVSAIKTCAVIRTGKVLSKEESELIDRGIKGGCNQLAHKNKETKKAGILPPEAIRSLAGMTLGAGTVASEMRDAIVTGCCLVLRFDNLAPIRKSDVTWTREAGGLLVTVSLGRTKTGENEMREVACQEDLTCGKSFCVAHRLRQRAIGGPPDALVFPIVGRMTTDSFGTAFRSWMTKWFPMHLKDWGVSSLSAHSLRRSGSSALVDLGVEDSLVKAAGGWAPTSRVWEGYTTAALRRKTRSHSDLLLSGEVTITP</sequence>
<dbReference type="OrthoDB" id="6741231at2759"/>
<name>A0A7J6KQ79_PEROL</name>
<dbReference type="SUPFAM" id="SSF56349">
    <property type="entry name" value="DNA breaking-rejoining enzymes"/>
    <property type="match status" value="1"/>
</dbReference>
<evidence type="ECO:0000313" key="3">
    <source>
        <dbReference type="Proteomes" id="UP000570595"/>
    </source>
</evidence>
<dbReference type="EMBL" id="JABAHT010001603">
    <property type="protein sequence ID" value="KAF4648759.1"/>
    <property type="molecule type" value="Genomic_DNA"/>
</dbReference>
<organism evidence="2 3">
    <name type="scientific">Perkinsus olseni</name>
    <name type="common">Perkinsus atlanticus</name>
    <dbReference type="NCBI Taxonomy" id="32597"/>
    <lineage>
        <taxon>Eukaryota</taxon>
        <taxon>Sar</taxon>
        <taxon>Alveolata</taxon>
        <taxon>Perkinsozoa</taxon>
        <taxon>Perkinsea</taxon>
        <taxon>Perkinsida</taxon>
        <taxon>Perkinsidae</taxon>
        <taxon>Perkinsus</taxon>
    </lineage>
</organism>
<evidence type="ECO:0000313" key="2">
    <source>
        <dbReference type="EMBL" id="KAF4648759.1"/>
    </source>
</evidence>
<evidence type="ECO:0000256" key="1">
    <source>
        <dbReference type="ARBA" id="ARBA00023172"/>
    </source>
</evidence>
<dbReference type="GO" id="GO:0015074">
    <property type="term" value="P:DNA integration"/>
    <property type="evidence" value="ECO:0007669"/>
    <property type="project" value="InterPro"/>
</dbReference>
<protein>
    <recommendedName>
        <fullName evidence="4">Tyr recombinase domain-containing protein</fullName>
    </recommendedName>
</protein>